<evidence type="ECO:0000313" key="5">
    <source>
        <dbReference type="Proteomes" id="UP000215914"/>
    </source>
</evidence>
<dbReference type="GO" id="GO:0007165">
    <property type="term" value="P:signal transduction"/>
    <property type="evidence" value="ECO:0000318"/>
    <property type="project" value="GO_Central"/>
</dbReference>
<gene>
    <name evidence="4" type="ORF">HannXRQ_Chr09g0239491</name>
    <name evidence="3" type="ORF">HanXRQr2_Chr09g0363961</name>
</gene>
<keyword evidence="1" id="KW-0520">NAD</keyword>
<protein>
    <submittedName>
        <fullName evidence="4">Putative toll/interleukin-1 receptor (TIR) domain-containing protein</fullName>
    </submittedName>
    <submittedName>
        <fullName evidence="3">TIR domain-containing protein</fullName>
    </submittedName>
</protein>
<dbReference type="InterPro" id="IPR000157">
    <property type="entry name" value="TIR_dom"/>
</dbReference>
<evidence type="ECO:0000259" key="2">
    <source>
        <dbReference type="PROSITE" id="PS50104"/>
    </source>
</evidence>
<dbReference type="EMBL" id="CM007898">
    <property type="protein sequence ID" value="OTG13563.1"/>
    <property type="molecule type" value="Genomic_DNA"/>
</dbReference>
<name>A0A251TS60_HELAN</name>
<dbReference type="PANTHER" id="PTHR32009">
    <property type="entry name" value="TMV RESISTANCE PROTEIN N-LIKE"/>
    <property type="match status" value="1"/>
</dbReference>
<dbReference type="GO" id="GO:0005634">
    <property type="term" value="C:nucleus"/>
    <property type="evidence" value="ECO:0000318"/>
    <property type="project" value="GO_Central"/>
</dbReference>
<reference evidence="4" key="2">
    <citation type="submission" date="2017-02" db="EMBL/GenBank/DDBJ databases">
        <title>Sunflower complete genome.</title>
        <authorList>
            <person name="Langlade N."/>
            <person name="Munos S."/>
        </authorList>
    </citation>
    <scope>NUCLEOTIDE SEQUENCE [LARGE SCALE GENOMIC DNA]</scope>
    <source>
        <tissue evidence="4">Leaves</tissue>
    </source>
</reference>
<dbReference type="EMBL" id="MNCJ02000324">
    <property type="protein sequence ID" value="KAF5788854.1"/>
    <property type="molecule type" value="Genomic_DNA"/>
</dbReference>
<reference evidence="3 5" key="1">
    <citation type="journal article" date="2017" name="Nature">
        <title>The sunflower genome provides insights into oil metabolism, flowering and Asterid evolution.</title>
        <authorList>
            <person name="Badouin H."/>
            <person name="Gouzy J."/>
            <person name="Grassa C.J."/>
            <person name="Murat F."/>
            <person name="Staton S.E."/>
            <person name="Cottret L."/>
            <person name="Lelandais-Briere C."/>
            <person name="Owens G.L."/>
            <person name="Carrere S."/>
            <person name="Mayjonade B."/>
            <person name="Legrand L."/>
            <person name="Gill N."/>
            <person name="Kane N.C."/>
            <person name="Bowers J.E."/>
            <person name="Hubner S."/>
            <person name="Bellec A."/>
            <person name="Berard A."/>
            <person name="Berges H."/>
            <person name="Blanchet N."/>
            <person name="Boniface M.C."/>
            <person name="Brunel D."/>
            <person name="Catrice O."/>
            <person name="Chaidir N."/>
            <person name="Claudel C."/>
            <person name="Donnadieu C."/>
            <person name="Faraut T."/>
            <person name="Fievet G."/>
            <person name="Helmstetter N."/>
            <person name="King M."/>
            <person name="Knapp S.J."/>
            <person name="Lai Z."/>
            <person name="Le Paslier M.C."/>
            <person name="Lippi Y."/>
            <person name="Lorenzon L."/>
            <person name="Mandel J.R."/>
            <person name="Marage G."/>
            <person name="Marchand G."/>
            <person name="Marquand E."/>
            <person name="Bret-Mestries E."/>
            <person name="Morien E."/>
            <person name="Nambeesan S."/>
            <person name="Nguyen T."/>
            <person name="Pegot-Espagnet P."/>
            <person name="Pouilly N."/>
            <person name="Raftis F."/>
            <person name="Sallet E."/>
            <person name="Schiex T."/>
            <person name="Thomas J."/>
            <person name="Vandecasteele C."/>
            <person name="Vares D."/>
            <person name="Vear F."/>
            <person name="Vautrin S."/>
            <person name="Crespi M."/>
            <person name="Mangin B."/>
            <person name="Burke J.M."/>
            <person name="Salse J."/>
            <person name="Munos S."/>
            <person name="Vincourt P."/>
            <person name="Rieseberg L.H."/>
            <person name="Langlade N.B."/>
        </authorList>
    </citation>
    <scope>NUCLEOTIDE SEQUENCE [LARGE SCALE GENOMIC DNA]</scope>
    <source>
        <strain evidence="5">cv. SF193</strain>
        <tissue evidence="3">Leaves</tissue>
    </source>
</reference>
<proteinExistence type="predicted"/>
<dbReference type="PANTHER" id="PTHR32009:SF162">
    <property type="entry name" value="TIR DOMAIN-CONTAINING PROTEIN"/>
    <property type="match status" value="1"/>
</dbReference>
<dbReference type="Gene3D" id="3.40.50.10140">
    <property type="entry name" value="Toll/interleukin-1 receptor homology (TIR) domain"/>
    <property type="match status" value="1"/>
</dbReference>
<keyword evidence="5" id="KW-1185">Reference proteome</keyword>
<dbReference type="PROSITE" id="PS50104">
    <property type="entry name" value="TIR"/>
    <property type="match status" value="1"/>
</dbReference>
<dbReference type="OMA" id="FQHEVEY"/>
<dbReference type="Gramene" id="mRNA:HanXRQr2_Chr09g0363961">
    <property type="protein sequence ID" value="mRNA:HanXRQr2_Chr09g0363961"/>
    <property type="gene ID" value="HanXRQr2_Chr09g0363961"/>
</dbReference>
<keyword evidence="4" id="KW-0675">Receptor</keyword>
<accession>A0A251TS60</accession>
<dbReference type="SMART" id="SM00255">
    <property type="entry name" value="TIR"/>
    <property type="match status" value="1"/>
</dbReference>
<organism evidence="4 5">
    <name type="scientific">Helianthus annuus</name>
    <name type="common">Common sunflower</name>
    <dbReference type="NCBI Taxonomy" id="4232"/>
    <lineage>
        <taxon>Eukaryota</taxon>
        <taxon>Viridiplantae</taxon>
        <taxon>Streptophyta</taxon>
        <taxon>Embryophyta</taxon>
        <taxon>Tracheophyta</taxon>
        <taxon>Spermatophyta</taxon>
        <taxon>Magnoliopsida</taxon>
        <taxon>eudicotyledons</taxon>
        <taxon>Gunneridae</taxon>
        <taxon>Pentapetalae</taxon>
        <taxon>asterids</taxon>
        <taxon>campanulids</taxon>
        <taxon>Asterales</taxon>
        <taxon>Asteraceae</taxon>
        <taxon>Asteroideae</taxon>
        <taxon>Heliantheae alliance</taxon>
        <taxon>Heliantheae</taxon>
        <taxon>Helianthus</taxon>
    </lineage>
</organism>
<evidence type="ECO:0000313" key="3">
    <source>
        <dbReference type="EMBL" id="KAF5788854.1"/>
    </source>
</evidence>
<dbReference type="SUPFAM" id="SSF52200">
    <property type="entry name" value="Toll/Interleukin receptor TIR domain"/>
    <property type="match status" value="1"/>
</dbReference>
<dbReference type="InParanoid" id="A0A251TS60"/>
<feature type="domain" description="TIR" evidence="2">
    <location>
        <begin position="14"/>
        <end position="191"/>
    </location>
</feature>
<evidence type="ECO:0000256" key="1">
    <source>
        <dbReference type="ARBA" id="ARBA00023027"/>
    </source>
</evidence>
<dbReference type="Pfam" id="PF01582">
    <property type="entry name" value="TIR"/>
    <property type="match status" value="1"/>
</dbReference>
<reference evidence="3" key="3">
    <citation type="submission" date="2020-06" db="EMBL/GenBank/DDBJ databases">
        <title>Helianthus annuus Genome sequencing and assembly Release 2.</title>
        <authorList>
            <person name="Gouzy J."/>
            <person name="Langlade N."/>
            <person name="Munos S."/>
        </authorList>
    </citation>
    <scope>NUCLEOTIDE SEQUENCE</scope>
    <source>
        <tissue evidence="3">Leaves</tissue>
    </source>
</reference>
<evidence type="ECO:0000313" key="4">
    <source>
        <dbReference type="EMBL" id="OTG13563.1"/>
    </source>
</evidence>
<dbReference type="InterPro" id="IPR035897">
    <property type="entry name" value="Toll_tir_struct_dom_sf"/>
</dbReference>
<dbReference type="AlphaFoldDB" id="A0A251TS60"/>
<sequence length="191" mass="21663">MASSTSTSSIQKSFKYDVFLSFRGEDTLATFVDPLYHALLEKGITTYKADEKFEKEGRIDDQLIRSIQDSRFHIVVFSKNYASSSCCLDELVEIIKCQKTAEQTTYPVFFDVEPTEVSNQSGPVGEAFAKLVAKHEKGSGMFSFFNLFTRKRKRTSEDVDQEKEDNVGRWRDALKEAACLTGMELKNTFNG</sequence>
<dbReference type="Proteomes" id="UP000215914">
    <property type="component" value="Chromosome 9"/>
</dbReference>